<dbReference type="Pfam" id="PF00903">
    <property type="entry name" value="Glyoxalase"/>
    <property type="match status" value="1"/>
</dbReference>
<dbReference type="RefSeq" id="WP_016121894.1">
    <property type="nucleotide sequence ID" value="NZ_KB976822.1"/>
</dbReference>
<dbReference type="Proteomes" id="UP000014028">
    <property type="component" value="Unassembled WGS sequence"/>
</dbReference>
<name>A0A9W5RB81_BACCE</name>
<evidence type="ECO:0000259" key="1">
    <source>
        <dbReference type="PROSITE" id="PS51819"/>
    </source>
</evidence>
<organism evidence="2 3">
    <name type="scientific">Bacillus cereus VD184</name>
    <dbReference type="NCBI Taxonomy" id="1053242"/>
    <lineage>
        <taxon>Bacteria</taxon>
        <taxon>Bacillati</taxon>
        <taxon>Bacillota</taxon>
        <taxon>Bacilli</taxon>
        <taxon>Bacillales</taxon>
        <taxon>Bacillaceae</taxon>
        <taxon>Bacillus</taxon>
        <taxon>Bacillus cereus group</taxon>
    </lineage>
</organism>
<dbReference type="AlphaFoldDB" id="A0A9W5RB81"/>
<gene>
    <name evidence="2" type="ORF">IKC_05170</name>
</gene>
<dbReference type="PANTHER" id="PTHR33993">
    <property type="entry name" value="GLYOXALASE-RELATED"/>
    <property type="match status" value="1"/>
</dbReference>
<dbReference type="Gene3D" id="3.10.180.10">
    <property type="entry name" value="2,3-Dihydroxybiphenyl 1,2-Dioxygenase, domain 1"/>
    <property type="match status" value="1"/>
</dbReference>
<dbReference type="PROSITE" id="PS51819">
    <property type="entry name" value="VOC"/>
    <property type="match status" value="1"/>
</dbReference>
<dbReference type="PANTHER" id="PTHR33993:SF5">
    <property type="entry name" value="GLYOXALASE"/>
    <property type="match status" value="1"/>
</dbReference>
<proteinExistence type="predicted"/>
<evidence type="ECO:0000313" key="2">
    <source>
        <dbReference type="EMBL" id="EOQ18669.1"/>
    </source>
</evidence>
<comment type="caution">
    <text evidence="2">The sequence shown here is derived from an EMBL/GenBank/DDBJ whole genome shotgun (WGS) entry which is preliminary data.</text>
</comment>
<dbReference type="SUPFAM" id="SSF54593">
    <property type="entry name" value="Glyoxalase/Bleomycin resistance protein/Dihydroxybiphenyl dioxygenase"/>
    <property type="match status" value="1"/>
</dbReference>
<dbReference type="EMBL" id="AHFK01000022">
    <property type="protein sequence ID" value="EOQ18669.1"/>
    <property type="molecule type" value="Genomic_DNA"/>
</dbReference>
<dbReference type="InterPro" id="IPR037523">
    <property type="entry name" value="VOC_core"/>
</dbReference>
<reference evidence="2 3" key="1">
    <citation type="submission" date="2012-12" db="EMBL/GenBank/DDBJ databases">
        <title>The Genome Sequence of Bacillus cereus VD184.</title>
        <authorList>
            <consortium name="The Broad Institute Genome Sequencing Platform"/>
            <consortium name="The Broad Institute Genome Sequencing Center for Infectious Disease"/>
            <person name="Feldgarden M."/>
            <person name="Van der Auwera G.A."/>
            <person name="Mahillon J."/>
            <person name="Duprez V."/>
            <person name="Timmery S."/>
            <person name="Mattelet C."/>
            <person name="Dierick K."/>
            <person name="Sun M."/>
            <person name="Yu Z."/>
            <person name="Zhu L."/>
            <person name="Hu X."/>
            <person name="Shank E.B."/>
            <person name="Swiecicka I."/>
            <person name="Hansen B.M."/>
            <person name="Andrup L."/>
            <person name="Walker B."/>
            <person name="Young S.K."/>
            <person name="Zeng Q."/>
            <person name="Gargeya S."/>
            <person name="Fitzgerald M."/>
            <person name="Haas B."/>
            <person name="Abouelleil A."/>
            <person name="Alvarado L."/>
            <person name="Arachchi H.M."/>
            <person name="Berlin A.M."/>
            <person name="Chapman S.B."/>
            <person name="Dewar J."/>
            <person name="Goldberg J."/>
            <person name="Griggs A."/>
            <person name="Gujja S."/>
            <person name="Hansen M."/>
            <person name="Howarth C."/>
            <person name="Imamovic A."/>
            <person name="Larimer J."/>
            <person name="McCowan C."/>
            <person name="Murphy C."/>
            <person name="Neiman D."/>
            <person name="Pearson M."/>
            <person name="Priest M."/>
            <person name="Roberts A."/>
            <person name="Saif S."/>
            <person name="Shea T."/>
            <person name="Sisk P."/>
            <person name="Sykes S."/>
            <person name="Wortman J."/>
            <person name="Nusbaum C."/>
            <person name="Birren B."/>
        </authorList>
    </citation>
    <scope>NUCLEOTIDE SEQUENCE [LARGE SCALE GENOMIC DNA]</scope>
    <source>
        <strain evidence="2 3">VD184</strain>
    </source>
</reference>
<accession>A0A9W5RB81</accession>
<feature type="domain" description="VOC" evidence="1">
    <location>
        <begin position="5"/>
        <end position="116"/>
    </location>
</feature>
<dbReference type="InterPro" id="IPR052164">
    <property type="entry name" value="Anthracycline_SecMetBiosynth"/>
</dbReference>
<sequence length="116" mass="13687">MQLKGFGGIFWRTKDIPTLKAWYKKTLGISMEDWNGTIIKPSPDNQTIFSFFKEDSTYFPTEQSVMLNFQVENIAAWMEHFEQLGIPLLKEPEVSEYGTFIWISDPEGRWIELWEN</sequence>
<dbReference type="InterPro" id="IPR029068">
    <property type="entry name" value="Glyas_Bleomycin-R_OHBP_Dase"/>
</dbReference>
<dbReference type="InterPro" id="IPR004360">
    <property type="entry name" value="Glyas_Fos-R_dOase_dom"/>
</dbReference>
<protein>
    <recommendedName>
        <fullName evidence="1">VOC domain-containing protein</fullName>
    </recommendedName>
</protein>
<evidence type="ECO:0000313" key="3">
    <source>
        <dbReference type="Proteomes" id="UP000014028"/>
    </source>
</evidence>